<sequence length="76" mass="8825">MMNSRNRSFIVLLYLCLALFIMLFIIAMSFSLLGYWIGGGDGILLFFIGKLFSYFKVALAGVLIGFILWFFYYRNI</sequence>
<protein>
    <submittedName>
        <fullName evidence="1">Uncharacterized protein</fullName>
    </submittedName>
</protein>
<reference evidence="1" key="1">
    <citation type="submission" date="2019-05" db="EMBL/GenBank/DDBJ databases">
        <authorList>
            <consortium name="Pathogen Informatics"/>
        </authorList>
    </citation>
    <scope>NUCLEOTIDE SEQUENCE [LARGE SCALE GENOMIC DNA]</scope>
    <source>
        <strain evidence="1">NCTC12965</strain>
    </source>
</reference>
<gene>
    <name evidence="1" type="ORF">NCTC12965_00767</name>
</gene>
<proteinExistence type="predicted"/>
<evidence type="ECO:0000313" key="1">
    <source>
        <dbReference type="EMBL" id="VTR19265.1"/>
    </source>
</evidence>
<organism evidence="1">
    <name type="scientific">Serratia fonticola</name>
    <dbReference type="NCBI Taxonomy" id="47917"/>
    <lineage>
        <taxon>Bacteria</taxon>
        <taxon>Pseudomonadati</taxon>
        <taxon>Pseudomonadota</taxon>
        <taxon>Gammaproteobacteria</taxon>
        <taxon>Enterobacterales</taxon>
        <taxon>Yersiniaceae</taxon>
        <taxon>Serratia</taxon>
    </lineage>
</organism>
<dbReference type="AlphaFoldDB" id="A0A0F7H8Y9"/>
<dbReference type="RefSeq" id="WP_024482954.1">
    <property type="nucleotide sequence ID" value="NZ_CAMKUH010000016.1"/>
</dbReference>
<dbReference type="GeneID" id="30320010"/>
<name>A0A0F7H8Y9_SERFO</name>
<dbReference type="KEGG" id="sfw:WN53_07520"/>
<accession>A0A0F7H8Y9</accession>
<dbReference type="EMBL" id="CABEEZ010000019">
    <property type="protein sequence ID" value="VTR19265.1"/>
    <property type="molecule type" value="Genomic_DNA"/>
</dbReference>